<dbReference type="GO" id="GO:0005391">
    <property type="term" value="F:P-type sodium:potassium-exchanging transporter activity"/>
    <property type="evidence" value="ECO:0007669"/>
    <property type="project" value="TreeGrafter"/>
</dbReference>
<evidence type="ECO:0000256" key="10">
    <source>
        <dbReference type="ARBA" id="ARBA00022840"/>
    </source>
</evidence>
<dbReference type="GO" id="GO:0006825">
    <property type="term" value="P:copper ion transport"/>
    <property type="evidence" value="ECO:0007669"/>
    <property type="project" value="UniProtKB-KW"/>
</dbReference>
<comment type="caution">
    <text evidence="22">The sequence shown here is derived from an EMBL/GenBank/DDBJ whole genome shotgun (WGS) entry which is preliminary data.</text>
</comment>
<feature type="transmembrane region" description="Helical" evidence="20">
    <location>
        <begin position="273"/>
        <end position="297"/>
    </location>
</feature>
<dbReference type="InterPro" id="IPR050510">
    <property type="entry name" value="Cation_transp_ATPase_P-type"/>
</dbReference>
<feature type="transmembrane region" description="Helical" evidence="20">
    <location>
        <begin position="112"/>
        <end position="131"/>
    </location>
</feature>
<dbReference type="FunFam" id="3.40.50.1000:FF:000144">
    <property type="entry name" value="copper-transporting ATPase 1 isoform X2"/>
    <property type="match status" value="1"/>
</dbReference>
<dbReference type="EMBL" id="MNPL01023308">
    <property type="protein sequence ID" value="OQR68807.1"/>
    <property type="molecule type" value="Genomic_DNA"/>
</dbReference>
<dbReference type="PROSITE" id="PS00154">
    <property type="entry name" value="ATPASE_E1_E2"/>
    <property type="match status" value="1"/>
</dbReference>
<comment type="caution">
    <text evidence="20">Lacks conserved residue(s) required for the propagation of feature annotation.</text>
</comment>
<keyword evidence="20" id="KW-0633">Potassium transport</keyword>
<keyword evidence="17" id="KW-0739">Sodium transport</keyword>
<dbReference type="SUPFAM" id="SSF81665">
    <property type="entry name" value="Calcium ATPase, transmembrane domain M"/>
    <property type="match status" value="1"/>
</dbReference>
<organism evidence="22 23">
    <name type="scientific">Tropilaelaps mercedesae</name>
    <dbReference type="NCBI Taxonomy" id="418985"/>
    <lineage>
        <taxon>Eukaryota</taxon>
        <taxon>Metazoa</taxon>
        <taxon>Ecdysozoa</taxon>
        <taxon>Arthropoda</taxon>
        <taxon>Chelicerata</taxon>
        <taxon>Arachnida</taxon>
        <taxon>Acari</taxon>
        <taxon>Parasitiformes</taxon>
        <taxon>Mesostigmata</taxon>
        <taxon>Gamasina</taxon>
        <taxon>Dermanyssoidea</taxon>
        <taxon>Laelapidae</taxon>
        <taxon>Tropilaelaps</taxon>
    </lineage>
</organism>
<keyword evidence="23" id="KW-1185">Reference proteome</keyword>
<dbReference type="NCBIfam" id="TIGR01106">
    <property type="entry name" value="ATPase-IIC_X-K"/>
    <property type="match status" value="1"/>
</dbReference>
<keyword evidence="14" id="KW-0915">Sodium</keyword>
<dbReference type="GO" id="GO:0046872">
    <property type="term" value="F:metal ion binding"/>
    <property type="evidence" value="ECO:0007669"/>
    <property type="project" value="UniProtKB-KW"/>
</dbReference>
<dbReference type="GO" id="GO:1902600">
    <property type="term" value="P:proton transmembrane transport"/>
    <property type="evidence" value="ECO:0007669"/>
    <property type="project" value="TreeGrafter"/>
</dbReference>
<protein>
    <recommendedName>
        <fullName evidence="20">Sodium/potassium-transporting ATPase subunit alpha</fullName>
    </recommendedName>
</protein>
<dbReference type="SUPFAM" id="SSF81660">
    <property type="entry name" value="Metal cation-transporting ATPase, ATP-binding domain N"/>
    <property type="match status" value="1"/>
</dbReference>
<keyword evidence="7 20" id="KW-0479">Metal-binding</keyword>
<comment type="similarity">
    <text evidence="2 20">Belongs to the cation transport ATPase (P-type) (TC 3.A.3) family. Type IIC subfamily.</text>
</comment>
<dbReference type="Pfam" id="PF00122">
    <property type="entry name" value="E1-E2_ATPase"/>
    <property type="match status" value="1"/>
</dbReference>
<dbReference type="GO" id="GO:0016887">
    <property type="term" value="F:ATP hydrolysis activity"/>
    <property type="evidence" value="ECO:0007669"/>
    <property type="project" value="InterPro"/>
</dbReference>
<dbReference type="Gene3D" id="3.40.50.1000">
    <property type="entry name" value="HAD superfamily/HAD-like"/>
    <property type="match status" value="1"/>
</dbReference>
<dbReference type="NCBIfam" id="TIGR01494">
    <property type="entry name" value="ATPase_P-type"/>
    <property type="match status" value="1"/>
</dbReference>
<keyword evidence="3 20" id="KW-0813">Transport</keyword>
<evidence type="ECO:0000256" key="15">
    <source>
        <dbReference type="ARBA" id="ARBA00023065"/>
    </source>
</evidence>
<keyword evidence="12 20" id="KW-1133">Transmembrane helix</keyword>
<evidence type="ECO:0000313" key="23">
    <source>
        <dbReference type="Proteomes" id="UP000192247"/>
    </source>
</evidence>
<dbReference type="InterPro" id="IPR005775">
    <property type="entry name" value="P-type_ATPase_IIC"/>
</dbReference>
<gene>
    <name evidence="22" type="ORF">BIW11_04494</name>
</gene>
<dbReference type="Gene3D" id="3.40.1110.10">
    <property type="entry name" value="Calcium-transporting ATPase, cytoplasmic domain N"/>
    <property type="match status" value="1"/>
</dbReference>
<evidence type="ECO:0000256" key="20">
    <source>
        <dbReference type="RuleBase" id="RU362084"/>
    </source>
</evidence>
<dbReference type="AlphaFoldDB" id="A0A1V9X5P0"/>
<evidence type="ECO:0000256" key="13">
    <source>
        <dbReference type="ARBA" id="ARBA00023008"/>
    </source>
</evidence>
<dbReference type="SUPFAM" id="SSF56784">
    <property type="entry name" value="HAD-like"/>
    <property type="match status" value="1"/>
</dbReference>
<evidence type="ECO:0000256" key="16">
    <source>
        <dbReference type="ARBA" id="ARBA00023136"/>
    </source>
</evidence>
<dbReference type="Pfam" id="PF00690">
    <property type="entry name" value="Cation_ATPase_N"/>
    <property type="match status" value="1"/>
</dbReference>
<keyword evidence="15 20" id="KW-0406">Ion transport</keyword>
<dbReference type="InterPro" id="IPR036412">
    <property type="entry name" value="HAD-like_sf"/>
</dbReference>
<evidence type="ECO:0000256" key="2">
    <source>
        <dbReference type="ARBA" id="ARBA00006934"/>
    </source>
</evidence>
<keyword evidence="8 20" id="KW-0547">Nucleotide-binding</keyword>
<evidence type="ECO:0000256" key="17">
    <source>
        <dbReference type="ARBA" id="ARBA00023201"/>
    </source>
</evidence>
<evidence type="ECO:0000256" key="14">
    <source>
        <dbReference type="ARBA" id="ARBA00023053"/>
    </source>
</evidence>
<dbReference type="OrthoDB" id="158672at2759"/>
<dbReference type="InterPro" id="IPR018303">
    <property type="entry name" value="ATPase_P-typ_P_site"/>
</dbReference>
<feature type="transmembrane region" description="Helical" evidence="20">
    <location>
        <begin position="77"/>
        <end position="100"/>
    </location>
</feature>
<dbReference type="InterPro" id="IPR023298">
    <property type="entry name" value="ATPase_P-typ_TM_dom_sf"/>
</dbReference>
<reference evidence="22 23" key="1">
    <citation type="journal article" date="2017" name="Gigascience">
        <title>Draft genome of the honey bee ectoparasitic mite, Tropilaelaps mercedesae, is shaped by the parasitic life history.</title>
        <authorList>
            <person name="Dong X."/>
            <person name="Armstrong S.D."/>
            <person name="Xia D."/>
            <person name="Makepeace B.L."/>
            <person name="Darby A.C."/>
            <person name="Kadowaki T."/>
        </authorList>
    </citation>
    <scope>NUCLEOTIDE SEQUENCE [LARGE SCALE GENOMIC DNA]</scope>
    <source>
        <strain evidence="22">Wuxi-XJTLU</strain>
    </source>
</reference>
<keyword evidence="9" id="KW-0187">Copper transport</keyword>
<keyword evidence="6 20" id="KW-0812">Transmembrane</keyword>
<dbReference type="Proteomes" id="UP000192247">
    <property type="component" value="Unassembled WGS sequence"/>
</dbReference>
<dbReference type="PANTHER" id="PTHR43294">
    <property type="entry name" value="SODIUM/POTASSIUM-TRANSPORTING ATPASE SUBUNIT ALPHA"/>
    <property type="match status" value="1"/>
</dbReference>
<evidence type="ECO:0000259" key="21">
    <source>
        <dbReference type="SMART" id="SM00831"/>
    </source>
</evidence>
<keyword evidence="5" id="KW-0740">Sodium/potassium transport</keyword>
<comment type="subcellular location">
    <subcellularLocation>
        <location evidence="1 20">Cell membrane</location>
        <topology evidence="1 20">Multi-pass membrane protein</topology>
    </subcellularLocation>
</comment>
<keyword evidence="16 20" id="KW-0472">Membrane</keyword>
<accession>A0A1V9X5P0</accession>
<keyword evidence="11" id="KW-1278">Translocase</keyword>
<dbReference type="InterPro" id="IPR004014">
    <property type="entry name" value="ATPase_P-typ_cation-transptr_N"/>
</dbReference>
<feature type="domain" description="Cation-transporting P-type ATPase N-terminal" evidence="21">
    <location>
        <begin position="23"/>
        <end position="97"/>
    </location>
</feature>
<proteinExistence type="inferred from homology"/>
<dbReference type="FunFam" id="1.20.1110.10:FF:000095">
    <property type="entry name" value="Sodium/potassium-transporting ATPase subunit alpha-1"/>
    <property type="match status" value="1"/>
</dbReference>
<dbReference type="InterPro" id="IPR008250">
    <property type="entry name" value="ATPase_P-typ_transduc_dom_A_sf"/>
</dbReference>
<dbReference type="SMART" id="SM00831">
    <property type="entry name" value="Cation_ATPase_N"/>
    <property type="match status" value="1"/>
</dbReference>
<keyword evidence="13" id="KW-0186">Copper</keyword>
<dbReference type="Gene3D" id="1.20.1110.10">
    <property type="entry name" value="Calcium-transporting ATPase, transmembrane domain"/>
    <property type="match status" value="2"/>
</dbReference>
<evidence type="ECO:0000256" key="9">
    <source>
        <dbReference type="ARBA" id="ARBA00022796"/>
    </source>
</evidence>
<dbReference type="InterPro" id="IPR059000">
    <property type="entry name" value="ATPase_P-type_domA"/>
</dbReference>
<comment type="function">
    <text evidence="18">This is the catalytic component of the active enzyme, which catalyzes the hydrolysis of ATP coupled with the exchange of sodium and potassium ions across the plasma membrane. This action creates the electrochemical gradient of sodium and potassium ions, providing the energy for active transport of various nutrients.</text>
</comment>
<feature type="transmembrane region" description="Helical" evidence="20">
    <location>
        <begin position="303"/>
        <end position="326"/>
    </location>
</feature>
<dbReference type="PRINTS" id="PR00121">
    <property type="entry name" value="NAKATPASE"/>
</dbReference>
<dbReference type="GO" id="GO:0005524">
    <property type="term" value="F:ATP binding"/>
    <property type="evidence" value="ECO:0007669"/>
    <property type="project" value="UniProtKB-KW"/>
</dbReference>
<evidence type="ECO:0000256" key="7">
    <source>
        <dbReference type="ARBA" id="ARBA00022723"/>
    </source>
</evidence>
<feature type="non-terminal residue" evidence="22">
    <location>
        <position position="664"/>
    </location>
</feature>
<name>A0A1V9X5P0_9ACAR</name>
<dbReference type="GO" id="GO:1990573">
    <property type="term" value="P:potassium ion import across plasma membrane"/>
    <property type="evidence" value="ECO:0007669"/>
    <property type="project" value="TreeGrafter"/>
</dbReference>
<dbReference type="InterPro" id="IPR001757">
    <property type="entry name" value="P_typ_ATPase"/>
</dbReference>
<evidence type="ECO:0000256" key="18">
    <source>
        <dbReference type="ARBA" id="ARBA00037422"/>
    </source>
</evidence>
<evidence type="ECO:0000256" key="8">
    <source>
        <dbReference type="ARBA" id="ARBA00022741"/>
    </source>
</evidence>
<dbReference type="PRINTS" id="PR00119">
    <property type="entry name" value="CATATPASE"/>
</dbReference>
<evidence type="ECO:0000313" key="22">
    <source>
        <dbReference type="EMBL" id="OQR68807.1"/>
    </source>
</evidence>
<dbReference type="STRING" id="418985.A0A1V9X5P0"/>
<dbReference type="InterPro" id="IPR023299">
    <property type="entry name" value="ATPase_P-typ_cyto_dom_N"/>
</dbReference>
<dbReference type="InterPro" id="IPR023214">
    <property type="entry name" value="HAD_sf"/>
</dbReference>
<comment type="subunit">
    <text evidence="19">The sodium/potassium-transporting ATPase is composed of a catalytic alpha subunit, an auxiliary non-catalytic beta subunit and an additional regulatory subunit.</text>
</comment>
<dbReference type="GO" id="GO:0036376">
    <property type="term" value="P:sodium ion export across plasma membrane"/>
    <property type="evidence" value="ECO:0007669"/>
    <property type="project" value="TreeGrafter"/>
</dbReference>
<evidence type="ECO:0000256" key="12">
    <source>
        <dbReference type="ARBA" id="ARBA00022989"/>
    </source>
</evidence>
<dbReference type="GO" id="GO:0005886">
    <property type="term" value="C:plasma membrane"/>
    <property type="evidence" value="ECO:0007669"/>
    <property type="project" value="UniProtKB-SubCell"/>
</dbReference>
<dbReference type="InParanoid" id="A0A1V9X5P0"/>
<dbReference type="PANTHER" id="PTHR43294:SF13">
    <property type="entry name" value="SODIUM_POTASSIUM-TRANSPORTING ATPASE SUBUNIT ALPHA"/>
    <property type="match status" value="1"/>
</dbReference>
<evidence type="ECO:0000256" key="6">
    <source>
        <dbReference type="ARBA" id="ARBA00022692"/>
    </source>
</evidence>
<evidence type="ECO:0000256" key="11">
    <source>
        <dbReference type="ARBA" id="ARBA00022967"/>
    </source>
</evidence>
<evidence type="ECO:0000256" key="19">
    <source>
        <dbReference type="ARBA" id="ARBA00038795"/>
    </source>
</evidence>
<keyword evidence="20" id="KW-0630">Potassium</keyword>
<dbReference type="SUPFAM" id="SSF81653">
    <property type="entry name" value="Calcium ATPase, transduction domain A"/>
    <property type="match status" value="1"/>
</dbReference>
<keyword evidence="10 20" id="KW-0067">ATP-binding</keyword>
<evidence type="ECO:0000256" key="1">
    <source>
        <dbReference type="ARBA" id="ARBA00004651"/>
    </source>
</evidence>
<dbReference type="FunFam" id="3.40.1110.10:FF:000001">
    <property type="entry name" value="Sodium/potassium-transporting ATPase subunit alpha"/>
    <property type="match status" value="1"/>
</dbReference>
<evidence type="ECO:0000256" key="4">
    <source>
        <dbReference type="ARBA" id="ARBA00022475"/>
    </source>
</evidence>
<dbReference type="Pfam" id="PF13246">
    <property type="entry name" value="Cation_ATPase"/>
    <property type="match status" value="1"/>
</dbReference>
<dbReference type="GO" id="GO:0030007">
    <property type="term" value="P:intracellular potassium ion homeostasis"/>
    <property type="evidence" value="ECO:0007669"/>
    <property type="project" value="TreeGrafter"/>
</dbReference>
<dbReference type="GO" id="GO:0006883">
    <property type="term" value="P:intracellular sodium ion homeostasis"/>
    <property type="evidence" value="ECO:0007669"/>
    <property type="project" value="TreeGrafter"/>
</dbReference>
<evidence type="ECO:0000256" key="5">
    <source>
        <dbReference type="ARBA" id="ARBA00022607"/>
    </source>
</evidence>
<keyword evidence="4" id="KW-1003">Cell membrane</keyword>
<evidence type="ECO:0000256" key="3">
    <source>
        <dbReference type="ARBA" id="ARBA00022448"/>
    </source>
</evidence>
<dbReference type="FunFam" id="2.70.150.10:FF:000003">
    <property type="entry name" value="Sodium/potassium-transporting ATPase subunit alpha"/>
    <property type="match status" value="1"/>
</dbReference>
<sequence>MKAPVKPKSPKDVEALKKELEMVEHKLTLDELFKHVKSNPKTGLSSSEAKKRLQINGPNALSPPKKTPEWIKFCKQLFGGFSLLLWVGSILCFVAYFIQVSTANSHVLKDNFYLGIVLAAVVVISSCFSYYQEASSSRIMDSFKKMIPQSADVLRDGEKMKLDVEDLVIGDIVDVKGGDRVPADLRVIECSDLKVDNSSLTGESEPQPVTTEMMSANPLEARNIIFFSSNCIEGSARGVVIYTGDNTVMGRIANLAERVELTQTPIAREISHFIHIISSFAIFLGITFFIIASSFGYPWLEAVVFLIGIIVANVPEGLLATVTVCLTLTAKRMAAKNCLVKNLEAVETLGSTTTICSDKTGTLTQNCMTVSHFWIDNQIVDVDTSENSSGVLLLDKNSISWKTVARTCMLCSRAEFRPAKKNVPINKRPCSGDASEQAILKCMEVSVGNVKAYRERNPLVFEVPFNSTNKYHITIHEPHEEDTINVPSDRPPGTINYILCMKGAPERILERCDTMLLQNVEKSMDSDFRSAFLSTYKTLGELGERVIGLCDYELYNDAFPKGYKFSSSEQNFPQKGFRFLGLVSMMDPPRAAVPEAVAKCRSAGIKIIMVTGDHPITARAIARSVGIISEDMDTVEDLAEKMEVSVNDLDPFDADAAVIHGEKL</sequence>